<keyword evidence="2" id="KW-0805">Transcription regulation</keyword>
<dbReference type="InterPro" id="IPR001138">
    <property type="entry name" value="Zn2Cys6_DnaBD"/>
</dbReference>
<comment type="caution">
    <text evidence="8">The sequence shown here is derived from an EMBL/GenBank/DDBJ whole genome shotgun (WGS) entry which is preliminary data.</text>
</comment>
<evidence type="ECO:0000256" key="2">
    <source>
        <dbReference type="ARBA" id="ARBA00023015"/>
    </source>
</evidence>
<proteinExistence type="predicted"/>
<feature type="region of interest" description="Disordered" evidence="6">
    <location>
        <begin position="596"/>
        <end position="623"/>
    </location>
</feature>
<reference evidence="8 9" key="1">
    <citation type="submission" date="2023-08" db="EMBL/GenBank/DDBJ databases">
        <title>Black Yeasts Isolated from many extreme environments.</title>
        <authorList>
            <person name="Coleine C."/>
            <person name="Stajich J.E."/>
            <person name="Selbmann L."/>
        </authorList>
    </citation>
    <scope>NUCLEOTIDE SEQUENCE [LARGE SCALE GENOMIC DNA]</scope>
    <source>
        <strain evidence="8 9">CCFEE 6328</strain>
    </source>
</reference>
<accession>A0ABR0JRS4</accession>
<feature type="region of interest" description="Disordered" evidence="6">
    <location>
        <begin position="62"/>
        <end position="88"/>
    </location>
</feature>
<dbReference type="EMBL" id="JAVRRF010000001">
    <property type="protein sequence ID" value="KAK5068144.1"/>
    <property type="molecule type" value="Genomic_DNA"/>
</dbReference>
<dbReference type="SUPFAM" id="SSF57701">
    <property type="entry name" value="Zn2/Cys6 DNA-binding domain"/>
    <property type="match status" value="1"/>
</dbReference>
<organism evidence="8 9">
    <name type="scientific">Exophiala sideris</name>
    <dbReference type="NCBI Taxonomy" id="1016849"/>
    <lineage>
        <taxon>Eukaryota</taxon>
        <taxon>Fungi</taxon>
        <taxon>Dikarya</taxon>
        <taxon>Ascomycota</taxon>
        <taxon>Pezizomycotina</taxon>
        <taxon>Eurotiomycetes</taxon>
        <taxon>Chaetothyriomycetidae</taxon>
        <taxon>Chaetothyriales</taxon>
        <taxon>Herpotrichiellaceae</taxon>
        <taxon>Exophiala</taxon>
    </lineage>
</organism>
<dbReference type="Pfam" id="PF04082">
    <property type="entry name" value="Fungal_trans"/>
    <property type="match status" value="1"/>
</dbReference>
<evidence type="ECO:0000256" key="5">
    <source>
        <dbReference type="ARBA" id="ARBA00023242"/>
    </source>
</evidence>
<keyword evidence="5" id="KW-0539">Nucleus</keyword>
<keyword evidence="4" id="KW-0804">Transcription</keyword>
<dbReference type="CDD" id="cd00067">
    <property type="entry name" value="GAL4"/>
    <property type="match status" value="1"/>
</dbReference>
<protein>
    <recommendedName>
        <fullName evidence="7">Zn(2)-C6 fungal-type domain-containing protein</fullName>
    </recommendedName>
</protein>
<evidence type="ECO:0000256" key="6">
    <source>
        <dbReference type="SAM" id="MobiDB-lite"/>
    </source>
</evidence>
<dbReference type="PANTHER" id="PTHR47425">
    <property type="entry name" value="FARB-RELATED"/>
    <property type="match status" value="1"/>
</dbReference>
<sequence length="742" mass="83412">MAMQIDSKSILTGVPRAAIRGKRRATKACHYCRVRKVRCDVIGGGIPCNNCRLDEVHCMVPEKKSRGKPQQKNEDSLRQSIDQAEQEDEASTLESILPSFEKLATPPTTPGVVAPSGNLLPAYIQPIPTTVPADDIEYLQRKGAFTMPDTNLRNQLLHSYVQFVHPFLPIIELEDFLTAIERNKSTNTVSLFLFQAVMFAGALHADITDPASYGYTTLKDMQRSLFNRLRLLYNFDYESDQITILQAVLLMTYWYEDMDEPKDVMYWLDIAISMARRIDLTAQKTSRTYRLCKRIWWSCFIRDRLITLDLSCPPRMFLEHHDVPMLEVSDFETRALPTELTQLLGGCSTVEDSGRRVALAQMCIGLTQLCVHIGPILNKQLCEQQDLGAPRTNIIHRLSKSISISTHEALQYDQLLSKWCQRSDLQNLHNFIDGSYDRLSAIDCKTIHLHRGLLASIYLAVVIILYRPLCWGSEDANAPELRRLAERKAREAANKITIIYRDLFAHNLLDHLPYTGVTCLLYATDVHLHDIDSLDSATNVAGICKLRTCIRTLERLRQRYSLTGLNIWLISAPTRHSQPTGVASAMANPVMTRTTLSSDTVTEQGKPPAKRMRTTSPENMGTGEYQPHNSLWTFETPDILSAGTTPSLVESDLSSCSTSVTRGMPTWVNGADHDVQKLRDAIDPRNLTPTDPSLQELPDGSMFCSADEDSLHAGMQWLQEFDVGLPDEAKGDIELSTQQSPG</sequence>
<dbReference type="PANTHER" id="PTHR47425:SF3">
    <property type="entry name" value="ZN(II)2CYS6 TRANSCRIPTION FACTOR (EUROFUNG)"/>
    <property type="match status" value="1"/>
</dbReference>
<evidence type="ECO:0000259" key="7">
    <source>
        <dbReference type="PROSITE" id="PS50048"/>
    </source>
</evidence>
<keyword evidence="3" id="KW-0238">DNA-binding</keyword>
<keyword evidence="1" id="KW-0479">Metal-binding</keyword>
<keyword evidence="9" id="KW-1185">Reference proteome</keyword>
<dbReference type="CDD" id="cd12148">
    <property type="entry name" value="fungal_TF_MHR"/>
    <property type="match status" value="1"/>
</dbReference>
<dbReference type="InterPro" id="IPR052761">
    <property type="entry name" value="Fungal_Detox/Toxin_TFs"/>
</dbReference>
<evidence type="ECO:0000256" key="4">
    <source>
        <dbReference type="ARBA" id="ARBA00023163"/>
    </source>
</evidence>
<dbReference type="SMART" id="SM00906">
    <property type="entry name" value="Fungal_trans"/>
    <property type="match status" value="1"/>
</dbReference>
<dbReference type="Pfam" id="PF00172">
    <property type="entry name" value="Zn_clus"/>
    <property type="match status" value="1"/>
</dbReference>
<name>A0ABR0JRS4_9EURO</name>
<evidence type="ECO:0000313" key="9">
    <source>
        <dbReference type="Proteomes" id="UP001345691"/>
    </source>
</evidence>
<dbReference type="Proteomes" id="UP001345691">
    <property type="component" value="Unassembled WGS sequence"/>
</dbReference>
<dbReference type="PROSITE" id="PS00463">
    <property type="entry name" value="ZN2_CY6_FUNGAL_1"/>
    <property type="match status" value="1"/>
</dbReference>
<evidence type="ECO:0000256" key="3">
    <source>
        <dbReference type="ARBA" id="ARBA00023125"/>
    </source>
</evidence>
<dbReference type="InterPro" id="IPR036864">
    <property type="entry name" value="Zn2-C6_fun-type_DNA-bd_sf"/>
</dbReference>
<feature type="domain" description="Zn(2)-C6 fungal-type" evidence="7">
    <location>
        <begin position="28"/>
        <end position="60"/>
    </location>
</feature>
<evidence type="ECO:0000313" key="8">
    <source>
        <dbReference type="EMBL" id="KAK5068144.1"/>
    </source>
</evidence>
<gene>
    <name evidence="8" type="ORF">LTR69_000262</name>
</gene>
<dbReference type="SMART" id="SM00066">
    <property type="entry name" value="GAL4"/>
    <property type="match status" value="1"/>
</dbReference>
<dbReference type="InterPro" id="IPR007219">
    <property type="entry name" value="XnlR_reg_dom"/>
</dbReference>
<dbReference type="PROSITE" id="PS50048">
    <property type="entry name" value="ZN2_CY6_FUNGAL_2"/>
    <property type="match status" value="1"/>
</dbReference>
<evidence type="ECO:0000256" key="1">
    <source>
        <dbReference type="ARBA" id="ARBA00022723"/>
    </source>
</evidence>
<dbReference type="Gene3D" id="4.10.240.10">
    <property type="entry name" value="Zn(2)-C6 fungal-type DNA-binding domain"/>
    <property type="match status" value="1"/>
</dbReference>